<dbReference type="GO" id="GO:0003676">
    <property type="term" value="F:nucleic acid binding"/>
    <property type="evidence" value="ECO:0007669"/>
    <property type="project" value="InterPro"/>
</dbReference>
<reference evidence="5 6" key="1">
    <citation type="submission" date="2019-03" db="EMBL/GenBank/DDBJ databases">
        <authorList>
            <person name="Kim M.K.M."/>
        </authorList>
    </citation>
    <scope>NUCLEOTIDE SEQUENCE [LARGE SCALE GENOMIC DNA]</scope>
    <source>
        <strain evidence="5 6">18JY21-1</strain>
    </source>
</reference>
<dbReference type="InterPro" id="IPR036397">
    <property type="entry name" value="RNaseH_sf"/>
</dbReference>
<sequence>MLSNITIFDFETTGLNPEQDRVIEMAAIRVRNGEIVGEFQTLVQHQMELPAKITEITGITSDQMRSGMNETLAFKMLRVFMGDSMLVAHNAAFDLQFLHWAMQRIGNKTFENPFLDTMTISRERHPYPHKLTDMCNRYGIVLDGAHRALNDVRGTLELLKAMHKEKSVEQYVNSLGYLNKYGPPPWVPSYTNLFGTDNRYA</sequence>
<gene>
    <name evidence="5" type="ORF">E0485_14625</name>
</gene>
<evidence type="ECO:0000256" key="1">
    <source>
        <dbReference type="ARBA" id="ARBA00022722"/>
    </source>
</evidence>
<evidence type="ECO:0000259" key="4">
    <source>
        <dbReference type="SMART" id="SM00479"/>
    </source>
</evidence>
<keyword evidence="2" id="KW-0378">Hydrolase</keyword>
<proteinExistence type="predicted"/>
<name>A0A4R4EDK8_9BACL</name>
<dbReference type="OrthoDB" id="9804290at2"/>
<protein>
    <submittedName>
        <fullName evidence="5">3'-5' exonuclease</fullName>
    </submittedName>
</protein>
<dbReference type="SMART" id="SM00479">
    <property type="entry name" value="EXOIII"/>
    <property type="match status" value="1"/>
</dbReference>
<dbReference type="CDD" id="cd06127">
    <property type="entry name" value="DEDDh"/>
    <property type="match status" value="1"/>
</dbReference>
<dbReference type="RefSeq" id="WP_132418804.1">
    <property type="nucleotide sequence ID" value="NZ_SKFG01000014.1"/>
</dbReference>
<dbReference type="InterPro" id="IPR013520">
    <property type="entry name" value="Ribonucl_H"/>
</dbReference>
<dbReference type="GO" id="GO:0005829">
    <property type="term" value="C:cytosol"/>
    <property type="evidence" value="ECO:0007669"/>
    <property type="project" value="TreeGrafter"/>
</dbReference>
<dbReference type="Pfam" id="PF00929">
    <property type="entry name" value="RNase_T"/>
    <property type="match status" value="1"/>
</dbReference>
<accession>A0A4R4EDK8</accession>
<dbReference type="InterPro" id="IPR012337">
    <property type="entry name" value="RNaseH-like_sf"/>
</dbReference>
<dbReference type="PANTHER" id="PTHR30231:SF41">
    <property type="entry name" value="DNA POLYMERASE III SUBUNIT EPSILON"/>
    <property type="match status" value="1"/>
</dbReference>
<dbReference type="GO" id="GO:0008408">
    <property type="term" value="F:3'-5' exonuclease activity"/>
    <property type="evidence" value="ECO:0007669"/>
    <property type="project" value="TreeGrafter"/>
</dbReference>
<comment type="caution">
    <text evidence="5">The sequence shown here is derived from an EMBL/GenBank/DDBJ whole genome shotgun (WGS) entry which is preliminary data.</text>
</comment>
<dbReference type="SUPFAM" id="SSF53098">
    <property type="entry name" value="Ribonuclease H-like"/>
    <property type="match status" value="1"/>
</dbReference>
<evidence type="ECO:0000313" key="5">
    <source>
        <dbReference type="EMBL" id="TCZ76078.1"/>
    </source>
</evidence>
<dbReference type="Proteomes" id="UP000295418">
    <property type="component" value="Unassembled WGS sequence"/>
</dbReference>
<evidence type="ECO:0000313" key="6">
    <source>
        <dbReference type="Proteomes" id="UP000295418"/>
    </source>
</evidence>
<dbReference type="Gene3D" id="3.30.420.10">
    <property type="entry name" value="Ribonuclease H-like superfamily/Ribonuclease H"/>
    <property type="match status" value="1"/>
</dbReference>
<feature type="domain" description="Exonuclease" evidence="4">
    <location>
        <begin position="4"/>
        <end position="168"/>
    </location>
</feature>
<evidence type="ECO:0000256" key="3">
    <source>
        <dbReference type="ARBA" id="ARBA00022839"/>
    </source>
</evidence>
<dbReference type="PANTHER" id="PTHR30231">
    <property type="entry name" value="DNA POLYMERASE III SUBUNIT EPSILON"/>
    <property type="match status" value="1"/>
</dbReference>
<keyword evidence="3 5" id="KW-0269">Exonuclease</keyword>
<keyword evidence="1" id="KW-0540">Nuclease</keyword>
<evidence type="ECO:0000256" key="2">
    <source>
        <dbReference type="ARBA" id="ARBA00022801"/>
    </source>
</evidence>
<organism evidence="5 6">
    <name type="scientific">Paenibacillus albiflavus</name>
    <dbReference type="NCBI Taxonomy" id="2545760"/>
    <lineage>
        <taxon>Bacteria</taxon>
        <taxon>Bacillati</taxon>
        <taxon>Bacillota</taxon>
        <taxon>Bacilli</taxon>
        <taxon>Bacillales</taxon>
        <taxon>Paenibacillaceae</taxon>
        <taxon>Paenibacillus</taxon>
    </lineage>
</organism>
<dbReference type="FunFam" id="3.30.420.10:FF:000045">
    <property type="entry name" value="3'-5' exonuclease DinG"/>
    <property type="match status" value="1"/>
</dbReference>
<keyword evidence="6" id="KW-1185">Reference proteome</keyword>
<dbReference type="EMBL" id="SKFG01000014">
    <property type="protein sequence ID" value="TCZ76078.1"/>
    <property type="molecule type" value="Genomic_DNA"/>
</dbReference>
<dbReference type="GO" id="GO:0045004">
    <property type="term" value="P:DNA replication proofreading"/>
    <property type="evidence" value="ECO:0007669"/>
    <property type="project" value="TreeGrafter"/>
</dbReference>
<dbReference type="AlphaFoldDB" id="A0A4R4EDK8"/>